<accession>X0S2B0</accession>
<dbReference type="EMBL" id="BARS01005225">
    <property type="protein sequence ID" value="GAF70062.1"/>
    <property type="molecule type" value="Genomic_DNA"/>
</dbReference>
<dbReference type="InterPro" id="IPR014731">
    <property type="entry name" value="ETF_asu_C"/>
</dbReference>
<keyword evidence="4" id="KW-0249">Electron transport</keyword>
<dbReference type="Pfam" id="PF00766">
    <property type="entry name" value="ETF_alpha"/>
    <property type="match status" value="1"/>
</dbReference>
<evidence type="ECO:0000256" key="3">
    <source>
        <dbReference type="ARBA" id="ARBA00022827"/>
    </source>
</evidence>
<dbReference type="PANTHER" id="PTHR43153">
    <property type="entry name" value="ELECTRON TRANSFER FLAVOPROTEIN ALPHA"/>
    <property type="match status" value="1"/>
</dbReference>
<keyword evidence="2" id="KW-0285">Flavoprotein</keyword>
<dbReference type="GO" id="GO:0050660">
    <property type="term" value="F:flavin adenine dinucleotide binding"/>
    <property type="evidence" value="ECO:0007669"/>
    <property type="project" value="InterPro"/>
</dbReference>
<dbReference type="GO" id="GO:0009055">
    <property type="term" value="F:electron transfer activity"/>
    <property type="evidence" value="ECO:0007669"/>
    <property type="project" value="InterPro"/>
</dbReference>
<dbReference type="AlphaFoldDB" id="X0S2B0"/>
<comment type="similarity">
    <text evidence="1">Belongs to the ETF alpha-subunit/FixB family.</text>
</comment>
<proteinExistence type="inferred from homology"/>
<dbReference type="GO" id="GO:0033539">
    <property type="term" value="P:fatty acid beta-oxidation using acyl-CoA dehydrogenase"/>
    <property type="evidence" value="ECO:0007669"/>
    <property type="project" value="TreeGrafter"/>
</dbReference>
<dbReference type="FunFam" id="3.40.50.1220:FF:000001">
    <property type="entry name" value="Electron transfer flavoprotein, alpha subunit"/>
    <property type="match status" value="1"/>
</dbReference>
<evidence type="ECO:0000256" key="4">
    <source>
        <dbReference type="ARBA" id="ARBA00022982"/>
    </source>
</evidence>
<dbReference type="PROSITE" id="PS00696">
    <property type="entry name" value="ETF_ALPHA"/>
    <property type="match status" value="1"/>
</dbReference>
<gene>
    <name evidence="6" type="ORF">S01H1_10232</name>
</gene>
<evidence type="ECO:0000313" key="6">
    <source>
        <dbReference type="EMBL" id="GAF70062.1"/>
    </source>
</evidence>
<evidence type="ECO:0000256" key="2">
    <source>
        <dbReference type="ARBA" id="ARBA00022630"/>
    </source>
</evidence>
<evidence type="ECO:0000256" key="1">
    <source>
        <dbReference type="ARBA" id="ARBA00005817"/>
    </source>
</evidence>
<dbReference type="InterPro" id="IPR029035">
    <property type="entry name" value="DHS-like_NAD/FAD-binding_dom"/>
</dbReference>
<dbReference type="Gene3D" id="3.40.50.1220">
    <property type="entry name" value="TPP-binding domain"/>
    <property type="match status" value="1"/>
</dbReference>
<keyword evidence="3" id="KW-0274">FAD</keyword>
<dbReference type="PANTHER" id="PTHR43153:SF1">
    <property type="entry name" value="ELECTRON TRANSFER FLAVOPROTEIN SUBUNIT ALPHA, MITOCHONDRIAL"/>
    <property type="match status" value="1"/>
</dbReference>
<evidence type="ECO:0000259" key="5">
    <source>
        <dbReference type="Pfam" id="PF00766"/>
    </source>
</evidence>
<feature type="domain" description="Electron transfer flavoprotein alpha subunit C-terminal" evidence="5">
    <location>
        <begin position="3"/>
        <end position="82"/>
    </location>
</feature>
<feature type="non-terminal residue" evidence="6">
    <location>
        <position position="1"/>
    </location>
</feature>
<organism evidence="6">
    <name type="scientific">marine sediment metagenome</name>
    <dbReference type="NCBI Taxonomy" id="412755"/>
    <lineage>
        <taxon>unclassified sequences</taxon>
        <taxon>metagenomes</taxon>
        <taxon>ecological metagenomes</taxon>
    </lineage>
</organism>
<protein>
    <recommendedName>
        <fullName evidence="5">Electron transfer flavoprotein alpha subunit C-terminal domain-containing protein</fullName>
    </recommendedName>
</protein>
<name>X0S2B0_9ZZZZ</name>
<reference evidence="6" key="1">
    <citation type="journal article" date="2014" name="Front. Microbiol.">
        <title>High frequency of phylogenetically diverse reductive dehalogenase-homologous genes in deep subseafloor sedimentary metagenomes.</title>
        <authorList>
            <person name="Kawai M."/>
            <person name="Futagami T."/>
            <person name="Toyoda A."/>
            <person name="Takaki Y."/>
            <person name="Nishi S."/>
            <person name="Hori S."/>
            <person name="Arai W."/>
            <person name="Tsubouchi T."/>
            <person name="Morono Y."/>
            <person name="Uchiyama I."/>
            <person name="Ito T."/>
            <person name="Fujiyama A."/>
            <person name="Inagaki F."/>
            <person name="Takami H."/>
        </authorList>
    </citation>
    <scope>NUCLEOTIDE SEQUENCE</scope>
    <source>
        <strain evidence="6">Expedition CK06-06</strain>
    </source>
</reference>
<dbReference type="InterPro" id="IPR018206">
    <property type="entry name" value="ETF_asu_C_CS"/>
</dbReference>
<dbReference type="InterPro" id="IPR001308">
    <property type="entry name" value="ETF_a/FixB"/>
</dbReference>
<keyword evidence="4" id="KW-0813">Transport</keyword>
<dbReference type="SUPFAM" id="SSF52467">
    <property type="entry name" value="DHS-like NAD/FAD-binding domain"/>
    <property type="match status" value="1"/>
</dbReference>
<comment type="caution">
    <text evidence="6">The sequence shown here is derived from an EMBL/GenBank/DDBJ whole genome shotgun (WGS) entry which is preliminary data.</text>
</comment>
<sequence length="128" mass="13552">HGIQEADVVVSVGRGIKKRENIALVEGLAKVLDAALGASRDVIDRGWLPYPHQVGLSGKTVTPKLYVAVGVSGAIQHLAGMQTSETIVAINNDPDAPIFSVADFGIVGDLFEVVPALTERIRKLRSKA</sequence>